<protein>
    <submittedName>
        <fullName evidence="2">Uncharacterized protein</fullName>
    </submittedName>
</protein>
<evidence type="ECO:0000256" key="1">
    <source>
        <dbReference type="SAM" id="SignalP"/>
    </source>
</evidence>
<proteinExistence type="predicted"/>
<dbReference type="EMBL" id="HACA01004833">
    <property type="protein sequence ID" value="CDW22194.1"/>
    <property type="molecule type" value="Transcribed_RNA"/>
</dbReference>
<feature type="chain" id="PRO_5005487534" evidence="1">
    <location>
        <begin position="21"/>
        <end position="110"/>
    </location>
</feature>
<organism evidence="2">
    <name type="scientific">Lepeophtheirus salmonis</name>
    <name type="common">Salmon louse</name>
    <name type="synonym">Caligus salmonis</name>
    <dbReference type="NCBI Taxonomy" id="72036"/>
    <lineage>
        <taxon>Eukaryota</taxon>
        <taxon>Metazoa</taxon>
        <taxon>Ecdysozoa</taxon>
        <taxon>Arthropoda</taxon>
        <taxon>Crustacea</taxon>
        <taxon>Multicrustacea</taxon>
        <taxon>Hexanauplia</taxon>
        <taxon>Copepoda</taxon>
        <taxon>Siphonostomatoida</taxon>
        <taxon>Caligidae</taxon>
        <taxon>Lepeophtheirus</taxon>
    </lineage>
</organism>
<dbReference type="AlphaFoldDB" id="A0A0K2T7X1"/>
<feature type="signal peptide" evidence="1">
    <location>
        <begin position="1"/>
        <end position="20"/>
    </location>
</feature>
<accession>A0A0K2T7X1</accession>
<reference evidence="2" key="1">
    <citation type="submission" date="2014-05" db="EMBL/GenBank/DDBJ databases">
        <authorList>
            <person name="Chronopoulou M."/>
        </authorList>
    </citation>
    <scope>NUCLEOTIDE SEQUENCE</scope>
    <source>
        <tissue evidence="2">Whole organism</tissue>
    </source>
</reference>
<evidence type="ECO:0000313" key="2">
    <source>
        <dbReference type="EMBL" id="CDW22194.1"/>
    </source>
</evidence>
<sequence length="110" mass="11674">MSWELKRLVVLMNMCAGAESCWNMNSLQAAVTFIQGMTNSSMTSQYLIALTFSLGLKKKGGITSPEAGNFVVKTLFGNPPIILDVVASVDSPVLLVGEEDDSSSMASSGH</sequence>
<keyword evidence="1" id="KW-0732">Signal</keyword>
<name>A0A0K2T7X1_LEPSM</name>